<evidence type="ECO:0000256" key="1">
    <source>
        <dbReference type="SAM" id="SignalP"/>
    </source>
</evidence>
<feature type="signal peptide" evidence="1">
    <location>
        <begin position="1"/>
        <end position="43"/>
    </location>
</feature>
<sequence length="207" mass="23051">PPSSTYQLYLHPCGAMDTRTRKNLRTFLLFCLWVLIELTGSSALKVRYGPTNCAVSGVTTTFTSAQEPSLPANTAVVPAPSDVICAIRANRWMATAFTFEEGNCTLYGPEELVEMQQILFGPPSFPNVTELEEVAEQKDTYASPKYGSYDKLKAVDGIATGDVSLFWSTPSAANPWWIVDIGEERTVYQIHIFPRRACCFSYFHNIE</sequence>
<dbReference type="Proteomes" id="UP001381693">
    <property type="component" value="Unassembled WGS sequence"/>
</dbReference>
<protein>
    <recommendedName>
        <fullName evidence="4">Fucolectin tachylectin-4 pentraxin-1 domain-containing protein</fullName>
    </recommendedName>
</protein>
<proteinExistence type="predicted"/>
<dbReference type="EMBL" id="JAXCGZ010000479">
    <property type="protein sequence ID" value="KAK7085923.1"/>
    <property type="molecule type" value="Genomic_DNA"/>
</dbReference>
<evidence type="ECO:0008006" key="4">
    <source>
        <dbReference type="Google" id="ProtNLM"/>
    </source>
</evidence>
<accession>A0AAN8XQJ2</accession>
<dbReference type="SUPFAM" id="SSF49785">
    <property type="entry name" value="Galactose-binding domain-like"/>
    <property type="match status" value="1"/>
</dbReference>
<organism evidence="2 3">
    <name type="scientific">Halocaridina rubra</name>
    <name type="common">Hawaiian red shrimp</name>
    <dbReference type="NCBI Taxonomy" id="373956"/>
    <lineage>
        <taxon>Eukaryota</taxon>
        <taxon>Metazoa</taxon>
        <taxon>Ecdysozoa</taxon>
        <taxon>Arthropoda</taxon>
        <taxon>Crustacea</taxon>
        <taxon>Multicrustacea</taxon>
        <taxon>Malacostraca</taxon>
        <taxon>Eumalacostraca</taxon>
        <taxon>Eucarida</taxon>
        <taxon>Decapoda</taxon>
        <taxon>Pleocyemata</taxon>
        <taxon>Caridea</taxon>
        <taxon>Atyoidea</taxon>
        <taxon>Atyidae</taxon>
        <taxon>Halocaridina</taxon>
    </lineage>
</organism>
<evidence type="ECO:0000313" key="2">
    <source>
        <dbReference type="EMBL" id="KAK7085923.1"/>
    </source>
</evidence>
<name>A0AAN8XQJ2_HALRR</name>
<evidence type="ECO:0000313" key="3">
    <source>
        <dbReference type="Proteomes" id="UP001381693"/>
    </source>
</evidence>
<feature type="non-terminal residue" evidence="2">
    <location>
        <position position="207"/>
    </location>
</feature>
<keyword evidence="3" id="KW-1185">Reference proteome</keyword>
<dbReference type="Pfam" id="PF22633">
    <property type="entry name" value="F5_F8_type_C_2"/>
    <property type="match status" value="1"/>
</dbReference>
<feature type="chain" id="PRO_5043003980" description="Fucolectin tachylectin-4 pentraxin-1 domain-containing protein" evidence="1">
    <location>
        <begin position="44"/>
        <end position="207"/>
    </location>
</feature>
<reference evidence="2 3" key="1">
    <citation type="submission" date="2023-11" db="EMBL/GenBank/DDBJ databases">
        <title>Halocaridina rubra genome assembly.</title>
        <authorList>
            <person name="Smith C."/>
        </authorList>
    </citation>
    <scope>NUCLEOTIDE SEQUENCE [LARGE SCALE GENOMIC DNA]</scope>
    <source>
        <strain evidence="2">EP-1</strain>
        <tissue evidence="2">Whole</tissue>
    </source>
</reference>
<gene>
    <name evidence="2" type="ORF">SK128_004805</name>
</gene>
<keyword evidence="1" id="KW-0732">Signal</keyword>
<feature type="non-terminal residue" evidence="2">
    <location>
        <position position="1"/>
    </location>
</feature>
<comment type="caution">
    <text evidence="2">The sequence shown here is derived from an EMBL/GenBank/DDBJ whole genome shotgun (WGS) entry which is preliminary data.</text>
</comment>
<dbReference type="AlphaFoldDB" id="A0AAN8XQJ2"/>
<dbReference type="InterPro" id="IPR008979">
    <property type="entry name" value="Galactose-bd-like_sf"/>
</dbReference>
<dbReference type="Gene3D" id="2.60.120.260">
    <property type="entry name" value="Galactose-binding domain-like"/>
    <property type="match status" value="1"/>
</dbReference>